<comment type="caution">
    <text evidence="1">The sequence shown here is derived from an EMBL/GenBank/DDBJ whole genome shotgun (WGS) entry which is preliminary data.</text>
</comment>
<accession>A0AC60QGQ6</accession>
<evidence type="ECO:0000313" key="1">
    <source>
        <dbReference type="EMBL" id="KAG0433359.1"/>
    </source>
</evidence>
<evidence type="ECO:0000313" key="2">
    <source>
        <dbReference type="Proteomes" id="UP000805193"/>
    </source>
</evidence>
<dbReference type="EMBL" id="JABSTQ010009066">
    <property type="protein sequence ID" value="KAG0433359.1"/>
    <property type="molecule type" value="Genomic_DNA"/>
</dbReference>
<dbReference type="Proteomes" id="UP000805193">
    <property type="component" value="Unassembled WGS sequence"/>
</dbReference>
<organism evidence="1 2">
    <name type="scientific">Ixodes persulcatus</name>
    <name type="common">Taiga tick</name>
    <dbReference type="NCBI Taxonomy" id="34615"/>
    <lineage>
        <taxon>Eukaryota</taxon>
        <taxon>Metazoa</taxon>
        <taxon>Ecdysozoa</taxon>
        <taxon>Arthropoda</taxon>
        <taxon>Chelicerata</taxon>
        <taxon>Arachnida</taxon>
        <taxon>Acari</taxon>
        <taxon>Parasitiformes</taxon>
        <taxon>Ixodida</taxon>
        <taxon>Ixodoidea</taxon>
        <taxon>Ixodidae</taxon>
        <taxon>Ixodinae</taxon>
        <taxon>Ixodes</taxon>
    </lineage>
</organism>
<proteinExistence type="predicted"/>
<reference evidence="1 2" key="1">
    <citation type="journal article" date="2020" name="Cell">
        <title>Large-Scale Comparative Analyses of Tick Genomes Elucidate Their Genetic Diversity and Vector Capacities.</title>
        <authorList>
            <consortium name="Tick Genome and Microbiome Consortium (TIGMIC)"/>
            <person name="Jia N."/>
            <person name="Wang J."/>
            <person name="Shi W."/>
            <person name="Du L."/>
            <person name="Sun Y."/>
            <person name="Zhan W."/>
            <person name="Jiang J.F."/>
            <person name="Wang Q."/>
            <person name="Zhang B."/>
            <person name="Ji P."/>
            <person name="Bell-Sakyi L."/>
            <person name="Cui X.M."/>
            <person name="Yuan T.T."/>
            <person name="Jiang B.G."/>
            <person name="Yang W.F."/>
            <person name="Lam T.T."/>
            <person name="Chang Q.C."/>
            <person name="Ding S.J."/>
            <person name="Wang X.J."/>
            <person name="Zhu J.G."/>
            <person name="Ruan X.D."/>
            <person name="Zhao L."/>
            <person name="Wei J.T."/>
            <person name="Ye R.Z."/>
            <person name="Que T.C."/>
            <person name="Du C.H."/>
            <person name="Zhou Y.H."/>
            <person name="Cheng J.X."/>
            <person name="Dai P.F."/>
            <person name="Guo W.B."/>
            <person name="Han X.H."/>
            <person name="Huang E.J."/>
            <person name="Li L.F."/>
            <person name="Wei W."/>
            <person name="Gao Y.C."/>
            <person name="Liu J.Z."/>
            <person name="Shao H.Z."/>
            <person name="Wang X."/>
            <person name="Wang C.C."/>
            <person name="Yang T.C."/>
            <person name="Huo Q.B."/>
            <person name="Li W."/>
            <person name="Chen H.Y."/>
            <person name="Chen S.E."/>
            <person name="Zhou L.G."/>
            <person name="Ni X.B."/>
            <person name="Tian J.H."/>
            <person name="Sheng Y."/>
            <person name="Liu T."/>
            <person name="Pan Y.S."/>
            <person name="Xia L.Y."/>
            <person name="Li J."/>
            <person name="Zhao F."/>
            <person name="Cao W.C."/>
        </authorList>
    </citation>
    <scope>NUCLEOTIDE SEQUENCE [LARGE SCALE GENOMIC DNA]</scope>
    <source>
        <strain evidence="1">Iper-2018</strain>
    </source>
</reference>
<protein>
    <submittedName>
        <fullName evidence="1">Uncharacterized protein</fullName>
    </submittedName>
</protein>
<name>A0AC60QGQ6_IXOPE</name>
<sequence>MAASEAAAKSQCSKSAQPGKKRVNWPVAITEALIRIWEDNLQALRSNTRNAAIYAAMAEQLNAGAWLRSDEEPYTAKQIRQKLANLNKHYRKLKQSGTTTGSKGVEWPFYWQLHNFLGSLPINNEFLAEENVEVPLVDEVAEDAELVASWDQDDDNDDMPHEDCAMPGSGNESALAHSPGSQSAGLTDGASPSSNYPTTSGSSGSSGTSTGSAARQNKSRKRPAASLMQQLLTMHSEETERAAKMEKKRLKRQKELLRLQKESNDMQASMLRMMEAYFESQKNKK</sequence>
<gene>
    <name evidence="1" type="ORF">HPB47_019998</name>
</gene>
<keyword evidence="2" id="KW-1185">Reference proteome</keyword>